<dbReference type="GO" id="GO:0006611">
    <property type="term" value="P:protein export from nucleus"/>
    <property type="evidence" value="ECO:0007669"/>
    <property type="project" value="TreeGrafter"/>
</dbReference>
<dbReference type="PANTHER" id="PTHR12596:SF2">
    <property type="entry name" value="EXPORTIN-7 ISOFORM X1"/>
    <property type="match status" value="1"/>
</dbReference>
<evidence type="ECO:0000256" key="5">
    <source>
        <dbReference type="ARBA" id="ARBA00022490"/>
    </source>
</evidence>
<evidence type="ECO:0000256" key="4">
    <source>
        <dbReference type="ARBA" id="ARBA00022448"/>
    </source>
</evidence>
<organism evidence="9 10">
    <name type="scientific">Rhodosorus marinus</name>
    <dbReference type="NCBI Taxonomy" id="101924"/>
    <lineage>
        <taxon>Eukaryota</taxon>
        <taxon>Rhodophyta</taxon>
        <taxon>Stylonematophyceae</taxon>
        <taxon>Stylonematales</taxon>
        <taxon>Stylonemataceae</taxon>
        <taxon>Rhodosorus</taxon>
    </lineage>
</organism>
<dbReference type="Proteomes" id="UP001157974">
    <property type="component" value="Unassembled WGS sequence"/>
</dbReference>
<keyword evidence="4" id="KW-0813">Transport</keyword>
<evidence type="ECO:0000256" key="6">
    <source>
        <dbReference type="ARBA" id="ARBA00022927"/>
    </source>
</evidence>
<dbReference type="Gene3D" id="1.25.10.10">
    <property type="entry name" value="Leucine-rich Repeat Variant"/>
    <property type="match status" value="1"/>
</dbReference>
<dbReference type="InterPro" id="IPR044189">
    <property type="entry name" value="XPO4/7-like"/>
</dbReference>
<dbReference type="SUPFAM" id="SSF48371">
    <property type="entry name" value="ARM repeat"/>
    <property type="match status" value="1"/>
</dbReference>
<evidence type="ECO:0000313" key="9">
    <source>
        <dbReference type="EMBL" id="KAJ8901931.1"/>
    </source>
</evidence>
<dbReference type="InterPro" id="IPR057947">
    <property type="entry name" value="TPR_XPO7/RBP17"/>
</dbReference>
<name>A0AAV8UMQ5_9RHOD</name>
<proteinExistence type="inferred from homology"/>
<sequence length="1084" mass="121874">MELGIDIHGLEAMCRAMYEGQDQKQREEAEKTLMPLGESADNVVACFSIISGSSEPLAQVFAAACLLKIADNHWTRIPEAQRVELWKFSYSLLAERGPGLASYVVADVTAVFCRVTKLGWNDEGPYRSIVDDVAKFLEASEEHCDIGLIILNRITIEMNQSTPAIRKFFSQAQNRKVATSFRDLLLLRIFELSLSTLTRLSPPPAHSALRLRALQLAQSCLGFDFIGASFDEASEDMGTIHVPVAWRAVIEDPKTLTLFFDTYNESASVNGEVAGKTIECLVQMSSIRRSIFSTDEKRLNYLYQHMRATVEVLSNNRGLDQPETYHHFCRWLSRLKANHELSELMGSDLFPDWIRNVAELTLHCISSDWSIVGNSLYYLLNLWSKLVHPISKLKRNSSTSLETYVEKIVQMYVTSRLHALQSETSPSDWDNLDDEENIAQEEFAEHLESIPAIFRLHYDKTAQFLIQLIDPLLEQYKAGIANNVPAVDRFLLERHLAWLVRVSGSVVGGRIISTSSENQEHSDGELSSRVFQLMIYTVDEDRSRSKMGVGKQPRGMIELDGAIVDFIQSFRKAYIGEQAVSTSKVYVRMSERLGISDHIVVLDVVASKIACVLQKYGIVCGTAVVKKTLQLLSDLAFGHSSGRLLGKLKTIRSMLNNHGEESFLFMKGSSMGQQRTLFYQTLTKILFSLISLGEFDPEAEFERFLQPLQLRLEAIAAVQSDEMMINDPEVSNALIGALRDLRGIVTATLLKKTYTMFFDWFYPQHVPLLYRAIRVAAAAGSYPVCNPLLKFYAELVSNKPPRIIFDPSSPNGILLFRETSKIIVNYCTATLAQWNAAGRQGSDPYRQLYKGAATCLLMFSRSLSGNYVNFGVFGLYGDTALEDALRVSLEIALAIPVKDLLAYQKVSKAYFSLMDNLCANHGSSIVAVEHDVFVHIVSTLQEGLSVSDVWSHCTEALDHLSEFRFRSSMKDTQNSRNFAAHLERSPNLFPTCLETVFNLILHEDCTNQWSLSRPLLSLILTNEGAFLQLKKQMIESQTDPKIRDGVAAAFDKLMGDVQPTLENKNRDRFTSQVAVFRHALRSLQ</sequence>
<dbReference type="InterPro" id="IPR011989">
    <property type="entry name" value="ARM-like"/>
</dbReference>
<dbReference type="Pfam" id="PF25795">
    <property type="entry name" value="TPR_XPO7"/>
    <property type="match status" value="1"/>
</dbReference>
<dbReference type="GO" id="GO:0005737">
    <property type="term" value="C:cytoplasm"/>
    <property type="evidence" value="ECO:0007669"/>
    <property type="project" value="UniProtKB-SubCell"/>
</dbReference>
<dbReference type="GO" id="GO:0005643">
    <property type="term" value="C:nuclear pore"/>
    <property type="evidence" value="ECO:0007669"/>
    <property type="project" value="TreeGrafter"/>
</dbReference>
<evidence type="ECO:0000256" key="2">
    <source>
        <dbReference type="ARBA" id="ARBA00004496"/>
    </source>
</evidence>
<dbReference type="PANTHER" id="PTHR12596">
    <property type="entry name" value="EXPORTIN 4,7-RELATED"/>
    <property type="match status" value="1"/>
</dbReference>
<keyword evidence="10" id="KW-1185">Reference proteome</keyword>
<evidence type="ECO:0000259" key="8">
    <source>
        <dbReference type="Pfam" id="PF25795"/>
    </source>
</evidence>
<reference evidence="9 10" key="1">
    <citation type="journal article" date="2023" name="Nat. Commun.">
        <title>Origin of minicircular mitochondrial genomes in red algae.</title>
        <authorList>
            <person name="Lee Y."/>
            <person name="Cho C.H."/>
            <person name="Lee Y.M."/>
            <person name="Park S.I."/>
            <person name="Yang J.H."/>
            <person name="West J.A."/>
            <person name="Bhattacharya D."/>
            <person name="Yoon H.S."/>
        </authorList>
    </citation>
    <scope>NUCLEOTIDE SEQUENCE [LARGE SCALE GENOMIC DNA]</scope>
    <source>
        <strain evidence="9 10">CCMP1338</strain>
        <tissue evidence="9">Whole cell</tissue>
    </source>
</reference>
<evidence type="ECO:0000256" key="3">
    <source>
        <dbReference type="ARBA" id="ARBA00009466"/>
    </source>
</evidence>
<comment type="subcellular location">
    <subcellularLocation>
        <location evidence="2">Cytoplasm</location>
    </subcellularLocation>
    <subcellularLocation>
        <location evidence="1">Nucleus</location>
    </subcellularLocation>
</comment>
<comment type="similarity">
    <text evidence="3">Belongs to the exportin family.</text>
</comment>
<comment type="caution">
    <text evidence="9">The sequence shown here is derived from an EMBL/GenBank/DDBJ whole genome shotgun (WGS) entry which is preliminary data.</text>
</comment>
<dbReference type="GO" id="GO:0005049">
    <property type="term" value="F:nuclear export signal receptor activity"/>
    <property type="evidence" value="ECO:0007669"/>
    <property type="project" value="InterPro"/>
</dbReference>
<protein>
    <recommendedName>
        <fullName evidence="8">Exportin-7/Ran-binding protein 17 TPR repeats domain-containing protein</fullName>
    </recommendedName>
</protein>
<keyword evidence="5" id="KW-0963">Cytoplasm</keyword>
<accession>A0AAV8UMQ5</accession>
<gene>
    <name evidence="9" type="ORF">NDN08_004133</name>
</gene>
<keyword evidence="7" id="KW-0539">Nucleus</keyword>
<keyword evidence="6" id="KW-0653">Protein transport</keyword>
<evidence type="ECO:0000256" key="1">
    <source>
        <dbReference type="ARBA" id="ARBA00004123"/>
    </source>
</evidence>
<dbReference type="AlphaFoldDB" id="A0AAV8UMQ5"/>
<dbReference type="EMBL" id="JAMWBK010000010">
    <property type="protein sequence ID" value="KAJ8901931.1"/>
    <property type="molecule type" value="Genomic_DNA"/>
</dbReference>
<feature type="domain" description="Exportin-7/Ran-binding protein 17 TPR repeats" evidence="8">
    <location>
        <begin position="430"/>
        <end position="669"/>
    </location>
</feature>
<dbReference type="InterPro" id="IPR016024">
    <property type="entry name" value="ARM-type_fold"/>
</dbReference>
<evidence type="ECO:0000256" key="7">
    <source>
        <dbReference type="ARBA" id="ARBA00023242"/>
    </source>
</evidence>
<evidence type="ECO:0000313" key="10">
    <source>
        <dbReference type="Proteomes" id="UP001157974"/>
    </source>
</evidence>